<dbReference type="Proteomes" id="UP000655044">
    <property type="component" value="Unassembled WGS sequence"/>
</dbReference>
<dbReference type="RefSeq" id="WP_189243026.1">
    <property type="nucleotide sequence ID" value="NZ_BMQP01000026.1"/>
</dbReference>
<comment type="caution">
    <text evidence="1">The sequence shown here is derived from an EMBL/GenBank/DDBJ whole genome shotgun (WGS) entry which is preliminary data.</text>
</comment>
<organism evidence="1 2">
    <name type="scientific">Planobispora rosea</name>
    <dbReference type="NCBI Taxonomy" id="35762"/>
    <lineage>
        <taxon>Bacteria</taxon>
        <taxon>Bacillati</taxon>
        <taxon>Actinomycetota</taxon>
        <taxon>Actinomycetes</taxon>
        <taxon>Streptosporangiales</taxon>
        <taxon>Streptosporangiaceae</taxon>
        <taxon>Planobispora</taxon>
    </lineage>
</organism>
<dbReference type="EMBL" id="BOOI01000046">
    <property type="protein sequence ID" value="GIH86453.1"/>
    <property type="molecule type" value="Genomic_DNA"/>
</dbReference>
<gene>
    <name evidence="1" type="ORF">Pro02_48610</name>
</gene>
<evidence type="ECO:0000313" key="2">
    <source>
        <dbReference type="Proteomes" id="UP000655044"/>
    </source>
</evidence>
<keyword evidence="2" id="KW-1185">Reference proteome</keyword>
<reference evidence="1" key="1">
    <citation type="submission" date="2021-01" db="EMBL/GenBank/DDBJ databases">
        <title>Whole genome shotgun sequence of Planobispora rosea NBRC 15558.</title>
        <authorList>
            <person name="Komaki H."/>
            <person name="Tamura T."/>
        </authorList>
    </citation>
    <scope>NUCLEOTIDE SEQUENCE</scope>
    <source>
        <strain evidence="1">NBRC 15558</strain>
    </source>
</reference>
<name>A0A8J3S3H3_PLARO</name>
<proteinExistence type="predicted"/>
<dbReference type="AlphaFoldDB" id="A0A8J3S3H3"/>
<protein>
    <submittedName>
        <fullName evidence="1">Uncharacterized protein</fullName>
    </submittedName>
</protein>
<sequence length="229" mass="24983">MHDDLGALHQRRIRLAAALALVDGATTVEEFLNASALARKTRARIHAIESALPYEACTITIAKSAGFGPIRLRLALELIRRLQGHVSVFQREHATFRYGDLKLTCTARADHIARIAQVVPDFLADVDAAAKAAARIHRSYLMTLPEEHHAPKDRDNLMRAYRRTYMDAYGAALIAWITSGRRPETADALGTAARGALATGDASADAATADMTRYRIDGPRRVFAIPAAS</sequence>
<evidence type="ECO:0000313" key="1">
    <source>
        <dbReference type="EMBL" id="GIH86453.1"/>
    </source>
</evidence>
<accession>A0A8J3S3H3</accession>